<dbReference type="GO" id="GO:0004222">
    <property type="term" value="F:metalloendopeptidase activity"/>
    <property type="evidence" value="ECO:0007669"/>
    <property type="project" value="TreeGrafter"/>
</dbReference>
<dbReference type="Pfam" id="PF18421">
    <property type="entry name" value="Peptidase_M23_N"/>
    <property type="match status" value="1"/>
</dbReference>
<name>A0A1H4F951_9GAMM</name>
<dbReference type="InterPro" id="IPR040487">
    <property type="entry name" value="Peptidase_M23_N"/>
</dbReference>
<dbReference type="Pfam" id="PF01551">
    <property type="entry name" value="Peptidase_M23"/>
    <property type="match status" value="1"/>
</dbReference>
<dbReference type="OrthoDB" id="9815245at2"/>
<dbReference type="Gene3D" id="2.70.70.10">
    <property type="entry name" value="Glucose Permease (Domain IIA)"/>
    <property type="match status" value="1"/>
</dbReference>
<evidence type="ECO:0000313" key="4">
    <source>
        <dbReference type="EMBL" id="SEA93843.1"/>
    </source>
</evidence>
<dbReference type="CDD" id="cd12797">
    <property type="entry name" value="M23_peptidase"/>
    <property type="match status" value="1"/>
</dbReference>
<dbReference type="Proteomes" id="UP000199397">
    <property type="component" value="Unassembled WGS sequence"/>
</dbReference>
<dbReference type="Gene3D" id="2.60.40.1590">
    <property type="entry name" value="Peptidoglycan hydrolase domains"/>
    <property type="match status" value="1"/>
</dbReference>
<accession>A0A1H4F951</accession>
<dbReference type="InterPro" id="IPR050570">
    <property type="entry name" value="Cell_wall_metabolism_enzyme"/>
</dbReference>
<feature type="domain" description="M23ase beta-sheet core" evidence="2">
    <location>
        <begin position="165"/>
        <end position="259"/>
    </location>
</feature>
<dbReference type="AlphaFoldDB" id="A0A1H4F951"/>
<evidence type="ECO:0000259" key="3">
    <source>
        <dbReference type="Pfam" id="PF18421"/>
    </source>
</evidence>
<evidence type="ECO:0000313" key="5">
    <source>
        <dbReference type="Proteomes" id="UP000199397"/>
    </source>
</evidence>
<dbReference type="InterPro" id="IPR011055">
    <property type="entry name" value="Dup_hybrid_motif"/>
</dbReference>
<protein>
    <submittedName>
        <fullName evidence="4">Murein DD-endopeptidase MepM and murein hydrolase activator NlpD, contain LysM domain</fullName>
    </submittedName>
</protein>
<feature type="chain" id="PRO_5011771157" evidence="1">
    <location>
        <begin position="19"/>
        <end position="267"/>
    </location>
</feature>
<feature type="domain" description="Peptidase family M23 N-terminal" evidence="3">
    <location>
        <begin position="23"/>
        <end position="92"/>
    </location>
</feature>
<reference evidence="4 5" key="1">
    <citation type="submission" date="2016-10" db="EMBL/GenBank/DDBJ databases">
        <authorList>
            <person name="de Groot N.N."/>
        </authorList>
    </citation>
    <scope>NUCLEOTIDE SEQUENCE [LARGE SCALE GENOMIC DNA]</scope>
    <source>
        <strain evidence="4 5">DSM 21228</strain>
    </source>
</reference>
<keyword evidence="4" id="KW-0378">Hydrolase</keyword>
<dbReference type="SUPFAM" id="SSF51261">
    <property type="entry name" value="Duplicated hybrid motif"/>
    <property type="match status" value="1"/>
</dbReference>
<evidence type="ECO:0000256" key="1">
    <source>
        <dbReference type="SAM" id="SignalP"/>
    </source>
</evidence>
<keyword evidence="5" id="KW-1185">Reference proteome</keyword>
<feature type="signal peptide" evidence="1">
    <location>
        <begin position="1"/>
        <end position="18"/>
    </location>
</feature>
<dbReference type="InterPro" id="IPR016047">
    <property type="entry name" value="M23ase_b-sheet_dom"/>
</dbReference>
<dbReference type="PANTHER" id="PTHR21666:SF285">
    <property type="entry name" value="M23 FAMILY METALLOPEPTIDASE"/>
    <property type="match status" value="1"/>
</dbReference>
<organism evidence="4 5">
    <name type="scientific">Thiothrix caldifontis</name>
    <dbReference type="NCBI Taxonomy" id="525918"/>
    <lineage>
        <taxon>Bacteria</taxon>
        <taxon>Pseudomonadati</taxon>
        <taxon>Pseudomonadota</taxon>
        <taxon>Gammaproteobacteria</taxon>
        <taxon>Thiotrichales</taxon>
        <taxon>Thiotrichaceae</taxon>
        <taxon>Thiothrix</taxon>
    </lineage>
</organism>
<keyword evidence="1" id="KW-0732">Signal</keyword>
<dbReference type="RefSeq" id="WP_093069738.1">
    <property type="nucleotide sequence ID" value="NZ_FNQP01000019.1"/>
</dbReference>
<dbReference type="STRING" id="525918.SAMN05660964_02882"/>
<dbReference type="EMBL" id="FNQP01000019">
    <property type="protein sequence ID" value="SEA93843.1"/>
    <property type="molecule type" value="Genomic_DNA"/>
</dbReference>
<sequence>MKKWLLLSMALYSANVLALPRENPVPGGIVHIPIAPLSDPAPIVQYAGNRVTVVPQDSQWLAIIGIPLDTEGDTQNVNVQGQEPIAFPIQPKQYKTQRITIKDKNKVEPDDESTQRILREQMLQQQLKTRFSVGEAQLDFIKPVPGRDTGRFGLKRFINNQPRNPHSGMDIAAATGTPVKATTAGKVIHTDDFFFSGNTVYLDHGAGVISMYAHLSEIQVETGDIVQQGDIIGKVGSTGRATGPHLHWSVYLNGEAVDPALFLSNKK</sequence>
<gene>
    <name evidence="4" type="ORF">SAMN05660964_02882</name>
</gene>
<evidence type="ECO:0000259" key="2">
    <source>
        <dbReference type="Pfam" id="PF01551"/>
    </source>
</evidence>
<dbReference type="PANTHER" id="PTHR21666">
    <property type="entry name" value="PEPTIDASE-RELATED"/>
    <property type="match status" value="1"/>
</dbReference>
<proteinExistence type="predicted"/>
<dbReference type="FunFam" id="2.70.70.10:FF:000019">
    <property type="entry name" value="M23 family peptidase"/>
    <property type="match status" value="1"/>
</dbReference>